<dbReference type="PANTHER" id="PTHR14624">
    <property type="entry name" value="DFG10 PROTEIN"/>
    <property type="match status" value="1"/>
</dbReference>
<feature type="chain" id="PRO_5034635222" description="Polyprenal reductase" evidence="6">
    <location>
        <begin position="25"/>
        <end position="298"/>
    </location>
</feature>
<dbReference type="AlphaFoldDB" id="A0A8H4Q6U3"/>
<feature type="domain" description="3-oxo-5-alpha-steroid 4-dehydrogenase C-terminal" evidence="7">
    <location>
        <begin position="184"/>
        <end position="298"/>
    </location>
</feature>
<dbReference type="GO" id="GO:0102389">
    <property type="term" value="F:polyprenol reductase activity"/>
    <property type="evidence" value="ECO:0007669"/>
    <property type="project" value="UniProtKB-UniRule"/>
</dbReference>
<dbReference type="PANTHER" id="PTHR14624:SF0">
    <property type="entry name" value="POLYPRENOL REDUCTASE"/>
    <property type="match status" value="1"/>
</dbReference>
<keyword evidence="2 5" id="KW-0812">Transmembrane</keyword>
<name>A0A8H4Q6U3_9HYPO</name>
<comment type="catalytic activity">
    <reaction evidence="5">
        <text>a di-trans,poly-cis-dolichal + NADP(+) = a di-trans,poly-cis-polyprenal + NADPH + H(+)</text>
        <dbReference type="Rhea" id="RHEA:80727"/>
        <dbReference type="Rhea" id="RHEA-COMP:19536"/>
        <dbReference type="Rhea" id="RHEA-COMP:19537"/>
        <dbReference type="ChEBI" id="CHEBI:15378"/>
        <dbReference type="ChEBI" id="CHEBI:57783"/>
        <dbReference type="ChEBI" id="CHEBI:58349"/>
        <dbReference type="ChEBI" id="CHEBI:231623"/>
        <dbReference type="ChEBI" id="CHEBI:231637"/>
        <dbReference type="EC" id="1.3.1.94"/>
    </reaction>
    <physiologicalReaction direction="right-to-left" evidence="5">
        <dbReference type="Rhea" id="RHEA:80729"/>
    </physiologicalReaction>
</comment>
<evidence type="ECO:0000256" key="3">
    <source>
        <dbReference type="ARBA" id="ARBA00022989"/>
    </source>
</evidence>
<dbReference type="GO" id="GO:0160198">
    <property type="term" value="F:polyprenal reductase activity"/>
    <property type="evidence" value="ECO:0007669"/>
    <property type="project" value="UniProtKB-EC"/>
</dbReference>
<keyword evidence="6" id="KW-0732">Signal</keyword>
<dbReference type="InterPro" id="IPR039698">
    <property type="entry name" value="Dfg10/SRD5A3"/>
</dbReference>
<keyword evidence="5" id="KW-0560">Oxidoreductase</keyword>
<evidence type="ECO:0000256" key="2">
    <source>
        <dbReference type="ARBA" id="ARBA00022692"/>
    </source>
</evidence>
<dbReference type="PROSITE" id="PS50244">
    <property type="entry name" value="S5A_REDUCTASE"/>
    <property type="match status" value="1"/>
</dbReference>
<evidence type="ECO:0000256" key="6">
    <source>
        <dbReference type="SAM" id="SignalP"/>
    </source>
</evidence>
<keyword evidence="3 5" id="KW-1133">Transmembrane helix</keyword>
<dbReference type="GO" id="GO:0005789">
    <property type="term" value="C:endoplasmic reticulum membrane"/>
    <property type="evidence" value="ECO:0007669"/>
    <property type="project" value="UniProtKB-SubCell"/>
</dbReference>
<evidence type="ECO:0000256" key="1">
    <source>
        <dbReference type="ARBA" id="ARBA00004127"/>
    </source>
</evidence>
<evidence type="ECO:0000256" key="4">
    <source>
        <dbReference type="ARBA" id="ARBA00023136"/>
    </source>
</evidence>
<reference evidence="8 9" key="1">
    <citation type="journal article" date="2020" name="G3 (Bethesda)">
        <title>Genetic Underpinnings of Host Manipulation by Ophiocordyceps as Revealed by Comparative Transcriptomics.</title>
        <authorList>
            <person name="Will I."/>
            <person name="Das B."/>
            <person name="Trinh T."/>
            <person name="Brachmann A."/>
            <person name="Ohm R.A."/>
            <person name="de Bekker C."/>
        </authorList>
    </citation>
    <scope>NUCLEOTIDE SEQUENCE [LARGE SCALE GENOMIC DNA]</scope>
    <source>
        <strain evidence="8 9">EC05</strain>
    </source>
</reference>
<dbReference type="EMBL" id="JAACLJ010000004">
    <property type="protein sequence ID" value="KAF4587804.1"/>
    <property type="molecule type" value="Genomic_DNA"/>
</dbReference>
<feature type="signal peptide" evidence="6">
    <location>
        <begin position="1"/>
        <end position="24"/>
    </location>
</feature>
<dbReference type="GO" id="GO:0006488">
    <property type="term" value="P:dolichol-linked oligosaccharide biosynthetic process"/>
    <property type="evidence" value="ECO:0007669"/>
    <property type="project" value="UniProtKB-UniRule"/>
</dbReference>
<feature type="transmembrane region" description="Helical" evidence="5">
    <location>
        <begin position="177"/>
        <end position="200"/>
    </location>
</feature>
<dbReference type="OrthoDB" id="541710at2759"/>
<gene>
    <name evidence="8" type="ORF">GQ602_004497</name>
</gene>
<organism evidence="8 9">
    <name type="scientific">Ophiocordyceps camponoti-floridani</name>
    <dbReference type="NCBI Taxonomy" id="2030778"/>
    <lineage>
        <taxon>Eukaryota</taxon>
        <taxon>Fungi</taxon>
        <taxon>Dikarya</taxon>
        <taxon>Ascomycota</taxon>
        <taxon>Pezizomycotina</taxon>
        <taxon>Sordariomycetes</taxon>
        <taxon>Hypocreomycetidae</taxon>
        <taxon>Hypocreales</taxon>
        <taxon>Ophiocordycipitaceae</taxon>
        <taxon>Ophiocordyceps</taxon>
    </lineage>
</organism>
<accession>A0A8H4Q6U3</accession>
<keyword evidence="4 5" id="KW-0472">Membrane</keyword>
<comment type="caution">
    <text evidence="8">The sequence shown here is derived from an EMBL/GenBank/DDBJ whole genome shotgun (WGS) entry which is preliminary data.</text>
</comment>
<dbReference type="Gene3D" id="1.20.120.1630">
    <property type="match status" value="1"/>
</dbReference>
<feature type="transmembrane region" description="Helical" evidence="5">
    <location>
        <begin position="67"/>
        <end position="85"/>
    </location>
</feature>
<dbReference type="GO" id="GO:0016095">
    <property type="term" value="P:polyprenol catabolic process"/>
    <property type="evidence" value="ECO:0007669"/>
    <property type="project" value="UniProtKB-UniRule"/>
</dbReference>
<feature type="transmembrane region" description="Helical" evidence="5">
    <location>
        <begin position="251"/>
        <end position="271"/>
    </location>
</feature>
<sequence>MAITPSPALCCQTIFLANSAVLLAAHLLPPQLRHRLLQYGARGSEPPVGHDAPRLLSFIVNLQVPHAWFWHFYLESLLWSLVWAWQYRGRGTLMGGLARAQLASSHVSSVDLGRVCLAWAMFAAQGSRRLLECLFVMRPGKSSMSWAHWLLGLGHYALVNLSIWIHGSGGILESWTVSVPAVLLTPRNLLCLTVFLAAWLEQNKCHRHLASLPKYTLPTEGLFRLFVCPHYTCECVMYLALALVAAPPDGLFNPSLLCVFVFVVTNLGITARNSEKWYEEKFGRDKLAGRWKMIPFAF</sequence>
<protein>
    <recommendedName>
        <fullName evidence="5">Polyprenal reductase</fullName>
        <ecNumber evidence="5">1.3.1.94</ecNumber>
    </recommendedName>
</protein>
<dbReference type="EC" id="1.3.1.94" evidence="5"/>
<dbReference type="UniPathway" id="UPA00378"/>
<comment type="subcellular location">
    <subcellularLocation>
        <location evidence="1">Endomembrane system</location>
        <topology evidence="1">Multi-pass membrane protein</topology>
    </subcellularLocation>
    <subcellularLocation>
        <location evidence="5">Endoplasmic reticulum membrane</location>
    </subcellularLocation>
</comment>
<evidence type="ECO:0000259" key="7">
    <source>
        <dbReference type="Pfam" id="PF02544"/>
    </source>
</evidence>
<dbReference type="Pfam" id="PF02544">
    <property type="entry name" value="Steroid_dh"/>
    <property type="match status" value="1"/>
</dbReference>
<dbReference type="InterPro" id="IPR001104">
    <property type="entry name" value="3-oxo-5_a-steroid_4-DH_C"/>
</dbReference>
<evidence type="ECO:0000256" key="5">
    <source>
        <dbReference type="RuleBase" id="RU367081"/>
    </source>
</evidence>
<keyword evidence="5" id="KW-0256">Endoplasmic reticulum</keyword>
<evidence type="ECO:0000313" key="9">
    <source>
        <dbReference type="Proteomes" id="UP000562929"/>
    </source>
</evidence>
<keyword evidence="5" id="KW-0521">NADP</keyword>
<feature type="transmembrane region" description="Helical" evidence="5">
    <location>
        <begin position="146"/>
        <end position="165"/>
    </location>
</feature>
<dbReference type="GO" id="GO:0003865">
    <property type="term" value="F:3-oxo-5-alpha-steroid 4-dehydrogenase activity"/>
    <property type="evidence" value="ECO:0007669"/>
    <property type="project" value="TreeGrafter"/>
</dbReference>
<keyword evidence="9" id="KW-1185">Reference proteome</keyword>
<evidence type="ECO:0000313" key="8">
    <source>
        <dbReference type="EMBL" id="KAF4587804.1"/>
    </source>
</evidence>
<comment type="similarity">
    <text evidence="5">Belongs to the steroid 5-alpha reductase family. Polyprenal reductase subfamily.</text>
</comment>
<comment type="function">
    <text evidence="5">Plays a key role in early steps of protein N-linked glycosylation by being involved in the conversion of polyprenol into dolichol. Acts as a polyprenal reductase that mediates the reduction of polyprenal into dolichal in a NADP-dependent mechanism. Dolichols are required for the synthesis of dolichol-linked monosaccharides and the oligosaccharide precursor used for N-glycosylation.</text>
</comment>
<dbReference type="Proteomes" id="UP000562929">
    <property type="component" value="Unassembled WGS sequence"/>
</dbReference>
<comment type="pathway">
    <text evidence="5">Protein modification; protein glycosylation.</text>
</comment>
<feature type="transmembrane region" description="Helical" evidence="5">
    <location>
        <begin position="221"/>
        <end position="245"/>
    </location>
</feature>
<proteinExistence type="inferred from homology"/>